<accession>A0A974WHF1</accession>
<proteinExistence type="predicted"/>
<dbReference type="InterPro" id="IPR014710">
    <property type="entry name" value="RmlC-like_jellyroll"/>
</dbReference>
<dbReference type="Proteomes" id="UP000662783">
    <property type="component" value="Chromosome"/>
</dbReference>
<dbReference type="AlphaFoldDB" id="A0A974WHF1"/>
<dbReference type="RefSeq" id="WP_205721700.1">
    <property type="nucleotide sequence ID" value="NZ_CP070608.1"/>
</dbReference>
<dbReference type="Pfam" id="PF05523">
    <property type="entry name" value="FdtA"/>
    <property type="match status" value="1"/>
</dbReference>
<reference evidence="2" key="1">
    <citation type="submission" date="2021-02" db="EMBL/GenBank/DDBJ databases">
        <title>Fulvivirga sp. S481 isolated from sea water.</title>
        <authorList>
            <person name="Bae S.S."/>
            <person name="Baek K."/>
        </authorList>
    </citation>
    <scope>NUCLEOTIDE SEQUENCE</scope>
    <source>
        <strain evidence="2">S481</strain>
    </source>
</reference>
<evidence type="ECO:0000259" key="1">
    <source>
        <dbReference type="Pfam" id="PF05523"/>
    </source>
</evidence>
<dbReference type="InterPro" id="IPR008894">
    <property type="entry name" value="QdtA_cupin_dom"/>
</dbReference>
<dbReference type="KEGG" id="fuv:JR347_16585"/>
<protein>
    <submittedName>
        <fullName evidence="2">FdtA/QdtA family cupin domain-containing protein</fullName>
    </submittedName>
</protein>
<dbReference type="SUPFAM" id="SSF51182">
    <property type="entry name" value="RmlC-like cupins"/>
    <property type="match status" value="1"/>
</dbReference>
<sequence length="134" mass="15281">MKLKGSHIRNIELEIHSDKRGKLLSIEQIANGLPFSAIRSFYLFDVPFQSIRAGHAVNCHQFILALRGSVNVEHKSADEKSEIWTLSKVNEGLYVPELHYITLKDFSSDALIVIYASKAYSDTTYYSFEDLNKQ</sequence>
<organism evidence="2 3">
    <name type="scientific">Fulvivirga lutea</name>
    <dbReference type="NCBI Taxonomy" id="2810512"/>
    <lineage>
        <taxon>Bacteria</taxon>
        <taxon>Pseudomonadati</taxon>
        <taxon>Bacteroidota</taxon>
        <taxon>Cytophagia</taxon>
        <taxon>Cytophagales</taxon>
        <taxon>Fulvivirgaceae</taxon>
        <taxon>Fulvivirga</taxon>
    </lineage>
</organism>
<keyword evidence="3" id="KW-1185">Reference proteome</keyword>
<name>A0A974WHF1_9BACT</name>
<evidence type="ECO:0000313" key="3">
    <source>
        <dbReference type="Proteomes" id="UP000662783"/>
    </source>
</evidence>
<dbReference type="CDD" id="cd20292">
    <property type="entry name" value="cupin_QdtA-like"/>
    <property type="match status" value="1"/>
</dbReference>
<gene>
    <name evidence="2" type="ORF">JR347_16585</name>
</gene>
<dbReference type="InterPro" id="IPR011051">
    <property type="entry name" value="RmlC_Cupin_sf"/>
</dbReference>
<feature type="domain" description="Sugar 3,4-ketoisomerase QdtA cupin" evidence="1">
    <location>
        <begin position="8"/>
        <end position="126"/>
    </location>
</feature>
<evidence type="ECO:0000313" key="2">
    <source>
        <dbReference type="EMBL" id="QSE97187.1"/>
    </source>
</evidence>
<dbReference type="Gene3D" id="2.60.120.10">
    <property type="entry name" value="Jelly Rolls"/>
    <property type="match status" value="1"/>
</dbReference>
<dbReference type="EMBL" id="CP070608">
    <property type="protein sequence ID" value="QSE97187.1"/>
    <property type="molecule type" value="Genomic_DNA"/>
</dbReference>